<dbReference type="SUPFAM" id="SSF88946">
    <property type="entry name" value="Sigma2 domain of RNA polymerase sigma factors"/>
    <property type="match status" value="1"/>
</dbReference>
<comment type="similarity">
    <text evidence="1">Belongs to the sigma-70 factor family. ECF subfamily.</text>
</comment>
<dbReference type="InterPro" id="IPR036388">
    <property type="entry name" value="WH-like_DNA-bd_sf"/>
</dbReference>
<dbReference type="InterPro" id="IPR013249">
    <property type="entry name" value="RNA_pol_sigma70_r4_t2"/>
</dbReference>
<evidence type="ECO:0000256" key="4">
    <source>
        <dbReference type="ARBA" id="ARBA00023163"/>
    </source>
</evidence>
<dbReference type="PANTHER" id="PTHR43133:SF51">
    <property type="entry name" value="RNA POLYMERASE SIGMA FACTOR"/>
    <property type="match status" value="1"/>
</dbReference>
<evidence type="ECO:0000256" key="3">
    <source>
        <dbReference type="ARBA" id="ARBA00023082"/>
    </source>
</evidence>
<feature type="domain" description="RNA polymerase sigma factor 70 region 4 type 2" evidence="6">
    <location>
        <begin position="122"/>
        <end position="172"/>
    </location>
</feature>
<dbReference type="Proteomes" id="UP000236173">
    <property type="component" value="Unassembled WGS sequence"/>
</dbReference>
<dbReference type="Gene3D" id="1.10.1740.10">
    <property type="match status" value="1"/>
</dbReference>
<comment type="caution">
    <text evidence="7">The sequence shown here is derived from an EMBL/GenBank/DDBJ whole genome shotgun (WGS) entry which is preliminary data.</text>
</comment>
<name>A0A2H5X952_9BACT</name>
<dbReference type="InterPro" id="IPR007627">
    <property type="entry name" value="RNA_pol_sigma70_r2"/>
</dbReference>
<keyword evidence="4" id="KW-0804">Transcription</keyword>
<dbReference type="GO" id="GO:0006352">
    <property type="term" value="P:DNA-templated transcription initiation"/>
    <property type="evidence" value="ECO:0007669"/>
    <property type="project" value="InterPro"/>
</dbReference>
<evidence type="ECO:0000313" key="8">
    <source>
        <dbReference type="Proteomes" id="UP000236173"/>
    </source>
</evidence>
<dbReference type="InterPro" id="IPR013324">
    <property type="entry name" value="RNA_pol_sigma_r3/r4-like"/>
</dbReference>
<gene>
    <name evidence="7" type="primary">rpoE_1</name>
    <name evidence="7" type="ORF">HRbin17_00205</name>
</gene>
<evidence type="ECO:0000259" key="6">
    <source>
        <dbReference type="Pfam" id="PF08281"/>
    </source>
</evidence>
<dbReference type="Gene3D" id="1.10.10.10">
    <property type="entry name" value="Winged helix-like DNA-binding domain superfamily/Winged helix DNA-binding domain"/>
    <property type="match status" value="1"/>
</dbReference>
<keyword evidence="2" id="KW-0805">Transcription regulation</keyword>
<dbReference type="InterPro" id="IPR013325">
    <property type="entry name" value="RNA_pol_sigma_r2"/>
</dbReference>
<protein>
    <submittedName>
        <fullName evidence="7">ECF RNA polymerase sigma-E factor</fullName>
    </submittedName>
</protein>
<sequence>MDEHELVRQAKRGDTAAFEALVQRYWAKAYRLAESLVGAQDAADVTVDAFARAWQGLPRFREQASFGTWLFRILVNCAKEWQRKRATAPVEPLEEVDTEDEEGVSLRDIEAIACERDRQRFVRQAVQQLPDHLRLPLVLRFWDELTYAEIAQVLGIKESTARMRVVAALKMLAETLASVERSGRRRTP</sequence>
<reference evidence="8" key="1">
    <citation type="submission" date="2017-09" db="EMBL/GenBank/DDBJ databases">
        <title>Metaegenomics of thermophilic ammonia-oxidizing enrichment culture.</title>
        <authorList>
            <person name="Kato S."/>
            <person name="Suzuki K."/>
        </authorList>
    </citation>
    <scope>NUCLEOTIDE SEQUENCE [LARGE SCALE GENOMIC DNA]</scope>
</reference>
<evidence type="ECO:0000256" key="2">
    <source>
        <dbReference type="ARBA" id="ARBA00023015"/>
    </source>
</evidence>
<proteinExistence type="inferred from homology"/>
<feature type="domain" description="RNA polymerase sigma-70 region 2" evidence="5">
    <location>
        <begin position="21"/>
        <end position="86"/>
    </location>
</feature>
<dbReference type="Pfam" id="PF08281">
    <property type="entry name" value="Sigma70_r4_2"/>
    <property type="match status" value="1"/>
</dbReference>
<dbReference type="GO" id="GO:0016987">
    <property type="term" value="F:sigma factor activity"/>
    <property type="evidence" value="ECO:0007669"/>
    <property type="project" value="UniProtKB-KW"/>
</dbReference>
<dbReference type="Pfam" id="PF04542">
    <property type="entry name" value="Sigma70_r2"/>
    <property type="match status" value="1"/>
</dbReference>
<dbReference type="SUPFAM" id="SSF88659">
    <property type="entry name" value="Sigma3 and sigma4 domains of RNA polymerase sigma factors"/>
    <property type="match status" value="1"/>
</dbReference>
<dbReference type="InterPro" id="IPR039425">
    <property type="entry name" value="RNA_pol_sigma-70-like"/>
</dbReference>
<evidence type="ECO:0000259" key="5">
    <source>
        <dbReference type="Pfam" id="PF04542"/>
    </source>
</evidence>
<dbReference type="PANTHER" id="PTHR43133">
    <property type="entry name" value="RNA POLYMERASE ECF-TYPE SIGMA FACTO"/>
    <property type="match status" value="1"/>
</dbReference>
<dbReference type="GO" id="GO:0003677">
    <property type="term" value="F:DNA binding"/>
    <property type="evidence" value="ECO:0007669"/>
    <property type="project" value="InterPro"/>
</dbReference>
<dbReference type="EMBL" id="BEHT01000002">
    <property type="protein sequence ID" value="GBC97716.1"/>
    <property type="molecule type" value="Genomic_DNA"/>
</dbReference>
<evidence type="ECO:0000313" key="7">
    <source>
        <dbReference type="EMBL" id="GBC97716.1"/>
    </source>
</evidence>
<accession>A0A2H5X952</accession>
<dbReference type="AlphaFoldDB" id="A0A2H5X952"/>
<dbReference type="InterPro" id="IPR014284">
    <property type="entry name" value="RNA_pol_sigma-70_dom"/>
</dbReference>
<keyword evidence="3" id="KW-0731">Sigma factor</keyword>
<dbReference type="CDD" id="cd06171">
    <property type="entry name" value="Sigma70_r4"/>
    <property type="match status" value="1"/>
</dbReference>
<dbReference type="NCBIfam" id="TIGR02937">
    <property type="entry name" value="sigma70-ECF"/>
    <property type="match status" value="1"/>
</dbReference>
<organism evidence="7 8">
    <name type="scientific">Candidatus Fervidibacter japonicus</name>
    <dbReference type="NCBI Taxonomy" id="2035412"/>
    <lineage>
        <taxon>Bacteria</taxon>
        <taxon>Candidatus Fervidibacterota</taxon>
        <taxon>Candidatus Fervidibacter</taxon>
    </lineage>
</organism>
<evidence type="ECO:0000256" key="1">
    <source>
        <dbReference type="ARBA" id="ARBA00010641"/>
    </source>
</evidence>